<dbReference type="EMBL" id="KB933192">
    <property type="protein sequence ID" value="EON98816.1"/>
    <property type="molecule type" value="Genomic_DNA"/>
</dbReference>
<dbReference type="KEGG" id="tmn:UCRPA7_5681"/>
<keyword evidence="1" id="KW-1133">Transmembrane helix</keyword>
<protein>
    <submittedName>
        <fullName evidence="2">Putative nad dependent epimerase dehydratase protein</fullName>
    </submittedName>
</protein>
<dbReference type="InterPro" id="IPR027417">
    <property type="entry name" value="P-loop_NTPase"/>
</dbReference>
<gene>
    <name evidence="2" type="ORF">UCRPA7_5681</name>
</gene>
<dbReference type="eggNOG" id="ENOG502RY15">
    <property type="taxonomic scope" value="Eukaryota"/>
</dbReference>
<dbReference type="RefSeq" id="XP_007916416.1">
    <property type="nucleotide sequence ID" value="XM_007918225.1"/>
</dbReference>
<dbReference type="Gene3D" id="3.40.50.300">
    <property type="entry name" value="P-loop containing nucleotide triphosphate hydrolases"/>
    <property type="match status" value="1"/>
</dbReference>
<dbReference type="Proteomes" id="UP000014074">
    <property type="component" value="Unassembled WGS sequence"/>
</dbReference>
<dbReference type="HOGENOM" id="CLU_061199_2_1_1"/>
<keyword evidence="1" id="KW-0812">Transmembrane</keyword>
<evidence type="ECO:0000313" key="2">
    <source>
        <dbReference type="EMBL" id="EON98816.1"/>
    </source>
</evidence>
<dbReference type="GeneID" id="19326259"/>
<dbReference type="OrthoDB" id="408152at2759"/>
<organism evidence="2 3">
    <name type="scientific">Phaeoacremonium minimum (strain UCR-PA7)</name>
    <name type="common">Esca disease fungus</name>
    <name type="synonym">Togninia minima</name>
    <dbReference type="NCBI Taxonomy" id="1286976"/>
    <lineage>
        <taxon>Eukaryota</taxon>
        <taxon>Fungi</taxon>
        <taxon>Dikarya</taxon>
        <taxon>Ascomycota</taxon>
        <taxon>Pezizomycotina</taxon>
        <taxon>Sordariomycetes</taxon>
        <taxon>Sordariomycetidae</taxon>
        <taxon>Togniniales</taxon>
        <taxon>Togniniaceae</taxon>
        <taxon>Phaeoacremonium</taxon>
    </lineage>
</organism>
<dbReference type="PANTHER" id="PTHR36978:SF3">
    <property type="entry name" value="P-LOOP CONTAINING NUCLEOSIDE TRIPHOSPHATE HYDROLASE PROTEIN"/>
    <property type="match status" value="1"/>
</dbReference>
<keyword evidence="3" id="KW-1185">Reference proteome</keyword>
<name>R8BHP3_PHAM7</name>
<reference evidence="3" key="1">
    <citation type="journal article" date="2013" name="Genome Announc.">
        <title>Draft genome sequence of the ascomycete Phaeoacremonium aleophilum strain UCR-PA7, a causal agent of the esca disease complex in grapevines.</title>
        <authorList>
            <person name="Blanco-Ulate B."/>
            <person name="Rolshausen P."/>
            <person name="Cantu D."/>
        </authorList>
    </citation>
    <scope>NUCLEOTIDE SEQUENCE [LARGE SCALE GENOMIC DNA]</scope>
    <source>
        <strain evidence="3">UCR-PA7</strain>
    </source>
</reference>
<dbReference type="InterPro" id="IPR040632">
    <property type="entry name" value="Sulfotransfer_4"/>
</dbReference>
<evidence type="ECO:0000256" key="1">
    <source>
        <dbReference type="SAM" id="Phobius"/>
    </source>
</evidence>
<feature type="transmembrane region" description="Helical" evidence="1">
    <location>
        <begin position="260"/>
        <end position="280"/>
    </location>
</feature>
<dbReference type="PANTHER" id="PTHR36978">
    <property type="entry name" value="P-LOOP CONTAINING NUCLEOTIDE TRIPHOSPHATE HYDROLASE"/>
    <property type="match status" value="1"/>
</dbReference>
<keyword evidence="1" id="KW-0472">Membrane</keyword>
<evidence type="ECO:0000313" key="3">
    <source>
        <dbReference type="Proteomes" id="UP000014074"/>
    </source>
</evidence>
<dbReference type="AlphaFoldDB" id="R8BHP3"/>
<accession>R8BHP3</accession>
<dbReference type="Pfam" id="PF17784">
    <property type="entry name" value="Sulfotransfer_4"/>
    <property type="match status" value="1"/>
</dbReference>
<proteinExistence type="predicted"/>
<dbReference type="SUPFAM" id="SSF52540">
    <property type="entry name" value="P-loop containing nucleoside triphosphate hydrolases"/>
    <property type="match status" value="1"/>
</dbReference>
<sequence length="283" mass="31670">MGQQASAPKPGAKLRVIGAGLPRTGTASFSAALEILLDGPVYHGGTQVCLGPEAEAKGWIAAWQRYSQPDPIPISEDDIRPAWPKRTPEDEAFIKDTLRKRFDGYMATTDFPAPTFVKELVELYPDAKVIVTLRDPEAWGKSLQAVGNTSLQWIVPFALYLLPSLRWYPKYISGIINAWRVLYQAPGEEREFTRKVWDRHIAYLKAAVPPDRLVFYDVRDGWEPLCEALGVEVPKGVEFPKVNEGAQVDEFAKKHIQRGLLRWAELLGAIVVGGVAVWYASRR</sequence>